<proteinExistence type="predicted"/>
<dbReference type="AlphaFoldDB" id="A0A955RKR8"/>
<comment type="caution">
    <text evidence="1">The sequence shown here is derived from an EMBL/GenBank/DDBJ whole genome shotgun (WGS) entry which is preliminary data.</text>
</comment>
<dbReference type="Proteomes" id="UP000754563">
    <property type="component" value="Unassembled WGS sequence"/>
</dbReference>
<sequence length="56" mass="6394">MLKEVLNQKLEEIKSNSFQELKLKVGTVETETIIAESGKEVAIEVDYLWDNKKNGI</sequence>
<organism evidence="1 2">
    <name type="scientific">Candidatus Dojkabacteria bacterium</name>
    <dbReference type="NCBI Taxonomy" id="2099670"/>
    <lineage>
        <taxon>Bacteria</taxon>
        <taxon>Candidatus Dojkabacteria</taxon>
    </lineage>
</organism>
<evidence type="ECO:0000313" key="1">
    <source>
        <dbReference type="EMBL" id="MCA9386080.1"/>
    </source>
</evidence>
<dbReference type="EMBL" id="JAGQLH010000076">
    <property type="protein sequence ID" value="MCA9386080.1"/>
    <property type="molecule type" value="Genomic_DNA"/>
</dbReference>
<accession>A0A955RKR8</accession>
<protein>
    <submittedName>
        <fullName evidence="1">Uncharacterized protein</fullName>
    </submittedName>
</protein>
<reference evidence="1" key="1">
    <citation type="submission" date="2020-04" db="EMBL/GenBank/DDBJ databases">
        <authorList>
            <person name="Zhang T."/>
        </authorList>
    </citation>
    <scope>NUCLEOTIDE SEQUENCE</scope>
    <source>
        <strain evidence="1">HKST-UBA11</strain>
    </source>
</reference>
<gene>
    <name evidence="1" type="ORF">KC717_05520</name>
</gene>
<evidence type="ECO:0000313" key="2">
    <source>
        <dbReference type="Proteomes" id="UP000754563"/>
    </source>
</evidence>
<name>A0A955RKR8_9BACT</name>
<reference evidence="1" key="2">
    <citation type="journal article" date="2021" name="Microbiome">
        <title>Successional dynamics and alternative stable states in a saline activated sludge microbial community over 9 years.</title>
        <authorList>
            <person name="Wang Y."/>
            <person name="Ye J."/>
            <person name="Ju F."/>
            <person name="Liu L."/>
            <person name="Boyd J.A."/>
            <person name="Deng Y."/>
            <person name="Parks D.H."/>
            <person name="Jiang X."/>
            <person name="Yin X."/>
            <person name="Woodcroft B.J."/>
            <person name="Tyson G.W."/>
            <person name="Hugenholtz P."/>
            <person name="Polz M.F."/>
            <person name="Zhang T."/>
        </authorList>
    </citation>
    <scope>NUCLEOTIDE SEQUENCE</scope>
    <source>
        <strain evidence="1">HKST-UBA11</strain>
    </source>
</reference>